<dbReference type="EMBL" id="JARKIF010000040">
    <property type="protein sequence ID" value="KAJ7609446.1"/>
    <property type="molecule type" value="Genomic_DNA"/>
</dbReference>
<name>A0AAD7F8U1_9AGAR</name>
<sequence length="402" mass="44025">MMPPVAVACWFHRWWRETLRMLRDLPSHPASVFENALQQIHGPWLSKQGVEEKYEWGGEAVDESERVAASFDKDNDHFTRTASPSPRIWPGLQARWNGDQGACLPMTKDVASSTICNCCNGLLSSVDRLPDEMDSASKPSRCGIPWLSMGVSEALVALAWHRGPLPGLVLFGHLSSRCRRAETQIYGPDVVLVRVCLTGSGDSNAAHPPVHAPSSPLEPISKIAARQQEDAKHTSLLLTTLACSWGQLDGDAPLESGALEQMSTEDPWDGHGEAAGDSGYYTFENESEENVILGERGSPVQRGAAGWAFRHRQVLTDLVILRPSMRSPRQHWRCQVVLSVALEIPFSECWIGEGSIRQAGASQRRSGARWSLDQPAPGACAPSGPGRLDSWTLAIASRFYAQ</sequence>
<dbReference type="AlphaFoldDB" id="A0AAD7F8U1"/>
<feature type="non-terminal residue" evidence="1">
    <location>
        <position position="1"/>
    </location>
</feature>
<evidence type="ECO:0000313" key="1">
    <source>
        <dbReference type="EMBL" id="KAJ7609446.1"/>
    </source>
</evidence>
<keyword evidence="2" id="KW-1185">Reference proteome</keyword>
<gene>
    <name evidence="1" type="ORF">FB45DRAFT_1126784</name>
</gene>
<proteinExistence type="predicted"/>
<protein>
    <submittedName>
        <fullName evidence="1">Uncharacterized protein</fullName>
    </submittedName>
</protein>
<evidence type="ECO:0000313" key="2">
    <source>
        <dbReference type="Proteomes" id="UP001221142"/>
    </source>
</evidence>
<accession>A0AAD7F8U1</accession>
<comment type="caution">
    <text evidence="1">The sequence shown here is derived from an EMBL/GenBank/DDBJ whole genome shotgun (WGS) entry which is preliminary data.</text>
</comment>
<reference evidence="1" key="1">
    <citation type="submission" date="2023-03" db="EMBL/GenBank/DDBJ databases">
        <title>Massive genome expansion in bonnet fungi (Mycena s.s.) driven by repeated elements and novel gene families across ecological guilds.</title>
        <authorList>
            <consortium name="Lawrence Berkeley National Laboratory"/>
            <person name="Harder C.B."/>
            <person name="Miyauchi S."/>
            <person name="Viragh M."/>
            <person name="Kuo A."/>
            <person name="Thoen E."/>
            <person name="Andreopoulos B."/>
            <person name="Lu D."/>
            <person name="Skrede I."/>
            <person name="Drula E."/>
            <person name="Henrissat B."/>
            <person name="Morin E."/>
            <person name="Kohler A."/>
            <person name="Barry K."/>
            <person name="LaButti K."/>
            <person name="Morin E."/>
            <person name="Salamov A."/>
            <person name="Lipzen A."/>
            <person name="Mereny Z."/>
            <person name="Hegedus B."/>
            <person name="Baldrian P."/>
            <person name="Stursova M."/>
            <person name="Weitz H."/>
            <person name="Taylor A."/>
            <person name="Grigoriev I.V."/>
            <person name="Nagy L.G."/>
            <person name="Martin F."/>
            <person name="Kauserud H."/>
        </authorList>
    </citation>
    <scope>NUCLEOTIDE SEQUENCE</scope>
    <source>
        <strain evidence="1">9284</strain>
    </source>
</reference>
<dbReference type="Proteomes" id="UP001221142">
    <property type="component" value="Unassembled WGS sequence"/>
</dbReference>
<organism evidence="1 2">
    <name type="scientific">Roridomyces roridus</name>
    <dbReference type="NCBI Taxonomy" id="1738132"/>
    <lineage>
        <taxon>Eukaryota</taxon>
        <taxon>Fungi</taxon>
        <taxon>Dikarya</taxon>
        <taxon>Basidiomycota</taxon>
        <taxon>Agaricomycotina</taxon>
        <taxon>Agaricomycetes</taxon>
        <taxon>Agaricomycetidae</taxon>
        <taxon>Agaricales</taxon>
        <taxon>Marasmiineae</taxon>
        <taxon>Mycenaceae</taxon>
        <taxon>Roridomyces</taxon>
    </lineage>
</organism>